<accession>A0A0C9YC15</accession>
<evidence type="ECO:0000256" key="1">
    <source>
        <dbReference type="SAM" id="MobiDB-lite"/>
    </source>
</evidence>
<feature type="region of interest" description="Disordered" evidence="1">
    <location>
        <begin position="234"/>
        <end position="326"/>
    </location>
</feature>
<dbReference type="EMBL" id="KN838558">
    <property type="protein sequence ID" value="KIK05688.1"/>
    <property type="molecule type" value="Genomic_DNA"/>
</dbReference>
<reference evidence="3" key="2">
    <citation type="submission" date="2015-01" db="EMBL/GenBank/DDBJ databases">
        <title>Evolutionary Origins and Diversification of the Mycorrhizal Mutualists.</title>
        <authorList>
            <consortium name="DOE Joint Genome Institute"/>
            <consortium name="Mycorrhizal Genomics Consortium"/>
            <person name="Kohler A."/>
            <person name="Kuo A."/>
            <person name="Nagy L.G."/>
            <person name="Floudas D."/>
            <person name="Copeland A."/>
            <person name="Barry K.W."/>
            <person name="Cichocki N."/>
            <person name="Veneault-Fourrey C."/>
            <person name="LaButti K."/>
            <person name="Lindquist E.A."/>
            <person name="Lipzen A."/>
            <person name="Lundell T."/>
            <person name="Morin E."/>
            <person name="Murat C."/>
            <person name="Riley R."/>
            <person name="Ohm R."/>
            <person name="Sun H."/>
            <person name="Tunlid A."/>
            <person name="Henrissat B."/>
            <person name="Grigoriev I.V."/>
            <person name="Hibbett D.S."/>
            <person name="Martin F."/>
        </authorList>
    </citation>
    <scope>NUCLEOTIDE SEQUENCE [LARGE SCALE GENOMIC DNA]</scope>
    <source>
        <strain evidence="3">LaAM-08-1</strain>
    </source>
</reference>
<dbReference type="HOGENOM" id="CLU_852763_0_0_1"/>
<reference evidence="2 3" key="1">
    <citation type="submission" date="2014-04" db="EMBL/GenBank/DDBJ databases">
        <authorList>
            <consortium name="DOE Joint Genome Institute"/>
            <person name="Kuo A."/>
            <person name="Kohler A."/>
            <person name="Nagy L.G."/>
            <person name="Floudas D."/>
            <person name="Copeland A."/>
            <person name="Barry K.W."/>
            <person name="Cichocki N."/>
            <person name="Veneault-Fourrey C."/>
            <person name="LaButti K."/>
            <person name="Lindquist E.A."/>
            <person name="Lipzen A."/>
            <person name="Lundell T."/>
            <person name="Morin E."/>
            <person name="Murat C."/>
            <person name="Sun H."/>
            <person name="Tunlid A."/>
            <person name="Henrissat B."/>
            <person name="Grigoriev I.V."/>
            <person name="Hibbett D.S."/>
            <person name="Martin F."/>
            <person name="Nordberg H.P."/>
            <person name="Cantor M.N."/>
            <person name="Hua S.X."/>
        </authorList>
    </citation>
    <scope>NUCLEOTIDE SEQUENCE [LARGE SCALE GENOMIC DNA]</scope>
    <source>
        <strain evidence="2 3">LaAM-08-1</strain>
    </source>
</reference>
<evidence type="ECO:0000313" key="3">
    <source>
        <dbReference type="Proteomes" id="UP000054477"/>
    </source>
</evidence>
<feature type="compositionally biased region" description="Polar residues" evidence="1">
    <location>
        <begin position="61"/>
        <end position="71"/>
    </location>
</feature>
<dbReference type="AlphaFoldDB" id="A0A0C9YC15"/>
<feature type="region of interest" description="Disordered" evidence="1">
    <location>
        <begin position="52"/>
        <end position="71"/>
    </location>
</feature>
<organism evidence="2 3">
    <name type="scientific">Laccaria amethystina LaAM-08-1</name>
    <dbReference type="NCBI Taxonomy" id="1095629"/>
    <lineage>
        <taxon>Eukaryota</taxon>
        <taxon>Fungi</taxon>
        <taxon>Dikarya</taxon>
        <taxon>Basidiomycota</taxon>
        <taxon>Agaricomycotina</taxon>
        <taxon>Agaricomycetes</taxon>
        <taxon>Agaricomycetidae</taxon>
        <taxon>Agaricales</taxon>
        <taxon>Agaricineae</taxon>
        <taxon>Hydnangiaceae</taxon>
        <taxon>Laccaria</taxon>
    </lineage>
</organism>
<name>A0A0C9YC15_9AGAR</name>
<evidence type="ECO:0000313" key="2">
    <source>
        <dbReference type="EMBL" id="KIK05688.1"/>
    </source>
</evidence>
<keyword evidence="3" id="KW-1185">Reference proteome</keyword>
<protein>
    <submittedName>
        <fullName evidence="2">Uncharacterized protein</fullName>
    </submittedName>
</protein>
<gene>
    <name evidence="2" type="ORF">K443DRAFT_335789</name>
</gene>
<sequence>MDMQIRRIATHLLRGATQVKSNDRRRYSLRKRSPSVGPETLVLGFASKSSHYQDNGLGSMPHQSTSHSSNESLQKTQYIAIIEEPHASSSNSMPKVELIVADRQHVPLADSELPENMTAGFTQISSRTKPVVRHRGADAHDLSPSPPNFLTLPLRPPVQPARTAVGVSCHGPDYFNDSIVAPHPPTVSLPASVPSLPMPLHHDIPDNLPTCLNFNHISTLRVVTTPPILTHTEINGGAEVPGDATSPPASTLLSPVPSHSCGSSPKHLHGLNSNHDYGPAPLPADTSPMLSSNPEVPPRFRLIHPQPTTAPLTTPPIVLPSLNRSQ</sequence>
<dbReference type="Proteomes" id="UP000054477">
    <property type="component" value="Unassembled WGS sequence"/>
</dbReference>
<proteinExistence type="predicted"/>